<keyword evidence="7 16" id="KW-0732">Signal</keyword>
<dbReference type="InterPro" id="IPR015956">
    <property type="entry name" value="Peniciliin-bd_prot_C_sf"/>
</dbReference>
<dbReference type="PANTHER" id="PTHR21581:SF6">
    <property type="entry name" value="TRAFFICKING PROTEIN PARTICLE COMPLEX SUBUNIT 12"/>
    <property type="match status" value="1"/>
</dbReference>
<evidence type="ECO:0000313" key="19">
    <source>
        <dbReference type="Proteomes" id="UP000275394"/>
    </source>
</evidence>
<dbReference type="Gene3D" id="2.60.410.10">
    <property type="entry name" value="D-Ala-D-Ala carboxypeptidase, C-terminal domain"/>
    <property type="match status" value="1"/>
</dbReference>
<evidence type="ECO:0000256" key="15">
    <source>
        <dbReference type="RuleBase" id="RU004016"/>
    </source>
</evidence>
<dbReference type="Proteomes" id="UP000275394">
    <property type="component" value="Unassembled WGS sequence"/>
</dbReference>
<dbReference type="Gene3D" id="3.40.710.10">
    <property type="entry name" value="DD-peptidase/beta-lactamase superfamily"/>
    <property type="match status" value="1"/>
</dbReference>
<dbReference type="PRINTS" id="PR00725">
    <property type="entry name" value="DADACBPTASE1"/>
</dbReference>
<comment type="caution">
    <text evidence="18">The sequence shown here is derived from an EMBL/GenBank/DDBJ whole genome shotgun (WGS) entry which is preliminary data.</text>
</comment>
<evidence type="ECO:0000256" key="14">
    <source>
        <dbReference type="PIRSR" id="PIRSR618044-2"/>
    </source>
</evidence>
<evidence type="ECO:0000256" key="11">
    <source>
        <dbReference type="ARBA" id="ARBA00023316"/>
    </source>
</evidence>
<dbReference type="SUPFAM" id="SSF69189">
    <property type="entry name" value="Penicillin-binding protein associated domain"/>
    <property type="match status" value="1"/>
</dbReference>
<comment type="function">
    <text evidence="1">Removes C-terminal D-alanyl residues from sugar-peptide cell wall precursors.</text>
</comment>
<dbReference type="Pfam" id="PF00768">
    <property type="entry name" value="Peptidase_S11"/>
    <property type="match status" value="1"/>
</dbReference>
<dbReference type="InterPro" id="IPR012338">
    <property type="entry name" value="Beta-lactam/transpept-like"/>
</dbReference>
<keyword evidence="11" id="KW-0961">Cell wall biogenesis/degradation</keyword>
<evidence type="ECO:0000256" key="3">
    <source>
        <dbReference type="ARBA" id="ARBA00007164"/>
    </source>
</evidence>
<dbReference type="InterPro" id="IPR012907">
    <property type="entry name" value="Peptidase_S11_C"/>
</dbReference>
<comment type="catalytic activity">
    <reaction evidence="12">
        <text>Preferential cleavage: (Ac)2-L-Lys-D-Ala-|-D-Ala. Also transpeptidation of peptidyl-alanyl moieties that are N-acyl substituents of D-alanine.</text>
        <dbReference type="EC" id="3.4.16.4"/>
    </reaction>
</comment>
<dbReference type="AlphaFoldDB" id="A0A3N2DNH7"/>
<dbReference type="GO" id="GO:0009252">
    <property type="term" value="P:peptidoglycan biosynthetic process"/>
    <property type="evidence" value="ECO:0007669"/>
    <property type="project" value="UniProtKB-UniPathway"/>
</dbReference>
<sequence length="392" mass="42954">MLKLLSVCTLVCASVISSVAAVAAPSPSLIPAEPNLAAKSWVLMDADSGAVLAQKNADERLPPASLTKMMTSYVLSYEEAQGNVTKDDLVKVSRNAWASNPKFKGSSLMWIEVGKQVKLGDLHRGIIISSGNDASVAVAEYLAGSEDGFAQVMNKHAELLGMTNTHFVNSCGLPAEGHYSTAHDMARLAKGIIRDFPEDYEMYSEREFTYNGIRTPNRNKLLWRDPSVDGLKTGHTKEAGYCLVASAKRQDMRLIAAVMGTRSEEARVQETQKLLSYGFRYYETSTLYRAAEEVTTTRVWSGESDSVALGLKSDLVLTIARGQRKNLSVDMVIDDVIKAPFENGQELGRLVITLDGQELANEPLVALQAVEQSGFINRIWDSIVLFFRGIFS</sequence>
<evidence type="ECO:0000256" key="7">
    <source>
        <dbReference type="ARBA" id="ARBA00022729"/>
    </source>
</evidence>
<keyword evidence="6" id="KW-0645">Protease</keyword>
<dbReference type="RefSeq" id="WP_211333625.1">
    <property type="nucleotide sequence ID" value="NZ_RKHR01000004.1"/>
</dbReference>
<keyword evidence="5 18" id="KW-0121">Carboxypeptidase</keyword>
<evidence type="ECO:0000256" key="2">
    <source>
        <dbReference type="ARBA" id="ARBA00004752"/>
    </source>
</evidence>
<feature type="active site" description="Proton acceptor" evidence="13">
    <location>
        <position position="68"/>
    </location>
</feature>
<evidence type="ECO:0000256" key="5">
    <source>
        <dbReference type="ARBA" id="ARBA00022645"/>
    </source>
</evidence>
<feature type="domain" description="Peptidase S11 D-Ala-D-Ala carboxypeptidase A C-terminal" evidence="17">
    <location>
        <begin position="282"/>
        <end position="372"/>
    </location>
</feature>
<evidence type="ECO:0000256" key="1">
    <source>
        <dbReference type="ARBA" id="ARBA00003217"/>
    </source>
</evidence>
<dbReference type="SUPFAM" id="SSF56601">
    <property type="entry name" value="beta-lactamase/transpeptidase-like"/>
    <property type="match status" value="1"/>
</dbReference>
<organism evidence="18 19">
    <name type="scientific">Sinobacterium caligoides</name>
    <dbReference type="NCBI Taxonomy" id="933926"/>
    <lineage>
        <taxon>Bacteria</taxon>
        <taxon>Pseudomonadati</taxon>
        <taxon>Pseudomonadota</taxon>
        <taxon>Gammaproteobacteria</taxon>
        <taxon>Cellvibrionales</taxon>
        <taxon>Spongiibacteraceae</taxon>
        <taxon>Sinobacterium</taxon>
    </lineage>
</organism>
<keyword evidence="10" id="KW-0573">Peptidoglycan synthesis</keyword>
<evidence type="ECO:0000259" key="17">
    <source>
        <dbReference type="SMART" id="SM00936"/>
    </source>
</evidence>
<name>A0A3N2DNH7_9GAMM</name>
<dbReference type="EMBL" id="RKHR01000004">
    <property type="protein sequence ID" value="ROS01366.1"/>
    <property type="molecule type" value="Genomic_DNA"/>
</dbReference>
<feature type="chain" id="PRO_5017939757" description="serine-type D-Ala-D-Ala carboxypeptidase" evidence="16">
    <location>
        <begin position="24"/>
        <end position="392"/>
    </location>
</feature>
<protein>
    <recommendedName>
        <fullName evidence="4">serine-type D-Ala-D-Ala carboxypeptidase</fullName>
        <ecNumber evidence="4">3.4.16.4</ecNumber>
    </recommendedName>
</protein>
<evidence type="ECO:0000256" key="6">
    <source>
        <dbReference type="ARBA" id="ARBA00022670"/>
    </source>
</evidence>
<dbReference type="GO" id="GO:0006508">
    <property type="term" value="P:proteolysis"/>
    <property type="evidence" value="ECO:0007669"/>
    <property type="project" value="UniProtKB-KW"/>
</dbReference>
<evidence type="ECO:0000256" key="13">
    <source>
        <dbReference type="PIRSR" id="PIRSR618044-1"/>
    </source>
</evidence>
<feature type="active site" description="Acyl-ester intermediate" evidence="13">
    <location>
        <position position="65"/>
    </location>
</feature>
<dbReference type="UniPathway" id="UPA00219"/>
<evidence type="ECO:0000313" key="18">
    <source>
        <dbReference type="EMBL" id="ROS01366.1"/>
    </source>
</evidence>
<evidence type="ECO:0000256" key="9">
    <source>
        <dbReference type="ARBA" id="ARBA00022960"/>
    </source>
</evidence>
<dbReference type="SMART" id="SM00936">
    <property type="entry name" value="PBP5_C"/>
    <property type="match status" value="1"/>
</dbReference>
<comment type="similarity">
    <text evidence="3 15">Belongs to the peptidase S11 family.</text>
</comment>
<dbReference type="GO" id="GO:0009002">
    <property type="term" value="F:serine-type D-Ala-D-Ala carboxypeptidase activity"/>
    <property type="evidence" value="ECO:0007669"/>
    <property type="project" value="UniProtKB-EC"/>
</dbReference>
<gene>
    <name evidence="18" type="ORF">EDC56_1807</name>
</gene>
<dbReference type="InterPro" id="IPR001967">
    <property type="entry name" value="Peptidase_S11_N"/>
</dbReference>
<evidence type="ECO:0000256" key="10">
    <source>
        <dbReference type="ARBA" id="ARBA00022984"/>
    </source>
</evidence>
<dbReference type="InterPro" id="IPR037167">
    <property type="entry name" value="Peptidase_S11_C_sf"/>
</dbReference>
<dbReference type="GO" id="GO:0008360">
    <property type="term" value="P:regulation of cell shape"/>
    <property type="evidence" value="ECO:0007669"/>
    <property type="project" value="UniProtKB-KW"/>
</dbReference>
<dbReference type="InterPro" id="IPR018044">
    <property type="entry name" value="Peptidase_S11"/>
</dbReference>
<proteinExistence type="inferred from homology"/>
<keyword evidence="8" id="KW-0378">Hydrolase</keyword>
<reference evidence="18 19" key="1">
    <citation type="submission" date="2018-11" db="EMBL/GenBank/DDBJ databases">
        <title>Genomic Encyclopedia of Type Strains, Phase IV (KMG-IV): sequencing the most valuable type-strain genomes for metagenomic binning, comparative biology and taxonomic classification.</title>
        <authorList>
            <person name="Goeker M."/>
        </authorList>
    </citation>
    <scope>NUCLEOTIDE SEQUENCE [LARGE SCALE GENOMIC DNA]</scope>
    <source>
        <strain evidence="18 19">DSM 100316</strain>
    </source>
</reference>
<evidence type="ECO:0000256" key="4">
    <source>
        <dbReference type="ARBA" id="ARBA00012448"/>
    </source>
</evidence>
<feature type="binding site" evidence="14">
    <location>
        <position position="232"/>
    </location>
    <ligand>
        <name>substrate</name>
    </ligand>
</feature>
<dbReference type="EC" id="3.4.16.4" evidence="4"/>
<comment type="pathway">
    <text evidence="2">Cell wall biogenesis; peptidoglycan biosynthesis.</text>
</comment>
<evidence type="ECO:0000256" key="8">
    <source>
        <dbReference type="ARBA" id="ARBA00022801"/>
    </source>
</evidence>
<accession>A0A3N2DNH7</accession>
<dbReference type="Pfam" id="PF07943">
    <property type="entry name" value="PBP5_C"/>
    <property type="match status" value="1"/>
</dbReference>
<evidence type="ECO:0000256" key="16">
    <source>
        <dbReference type="SAM" id="SignalP"/>
    </source>
</evidence>
<evidence type="ECO:0000256" key="12">
    <source>
        <dbReference type="ARBA" id="ARBA00034000"/>
    </source>
</evidence>
<feature type="signal peptide" evidence="16">
    <location>
        <begin position="1"/>
        <end position="23"/>
    </location>
</feature>
<keyword evidence="19" id="KW-1185">Reference proteome</keyword>
<keyword evidence="9" id="KW-0133">Cell shape</keyword>
<feature type="active site" evidence="13">
    <location>
        <position position="130"/>
    </location>
</feature>
<dbReference type="PANTHER" id="PTHR21581">
    <property type="entry name" value="D-ALANYL-D-ALANINE CARBOXYPEPTIDASE"/>
    <property type="match status" value="1"/>
</dbReference>
<dbReference type="GO" id="GO:0071555">
    <property type="term" value="P:cell wall organization"/>
    <property type="evidence" value="ECO:0007669"/>
    <property type="project" value="UniProtKB-KW"/>
</dbReference>